<evidence type="ECO:0000256" key="1">
    <source>
        <dbReference type="SAM" id="MobiDB-lite"/>
    </source>
</evidence>
<dbReference type="AlphaFoldDB" id="A0A8J5RZ50"/>
<dbReference type="EMBL" id="JAAALK010000285">
    <property type="protein sequence ID" value="KAG8064835.1"/>
    <property type="molecule type" value="Genomic_DNA"/>
</dbReference>
<comment type="caution">
    <text evidence="2">The sequence shown here is derived from an EMBL/GenBank/DDBJ whole genome shotgun (WGS) entry which is preliminary data.</text>
</comment>
<evidence type="ECO:0000313" key="2">
    <source>
        <dbReference type="EMBL" id="KAG8064835.1"/>
    </source>
</evidence>
<keyword evidence="3" id="KW-1185">Reference proteome</keyword>
<gene>
    <name evidence="2" type="ORF">GUJ93_ZPchr0004g39594</name>
</gene>
<evidence type="ECO:0000313" key="3">
    <source>
        <dbReference type="Proteomes" id="UP000729402"/>
    </source>
</evidence>
<protein>
    <submittedName>
        <fullName evidence="2">Uncharacterized protein</fullName>
    </submittedName>
</protein>
<accession>A0A8J5RZ50</accession>
<proteinExistence type="predicted"/>
<sequence length="113" mass="11918">MQKTHARRALQNARKTTGSCATPPVALHACANALPPLHRSSAPPLLGFLSLENQPTLQAPTLRVVRRCRKPPDCLAVPLSGPSEPAPLVAGTTPVHLVQSSADTLPSPPQSPW</sequence>
<reference evidence="2" key="1">
    <citation type="journal article" date="2021" name="bioRxiv">
        <title>Whole Genome Assembly and Annotation of Northern Wild Rice, Zizania palustris L., Supports a Whole Genome Duplication in the Zizania Genus.</title>
        <authorList>
            <person name="Haas M."/>
            <person name="Kono T."/>
            <person name="Macchietto M."/>
            <person name="Millas R."/>
            <person name="McGilp L."/>
            <person name="Shao M."/>
            <person name="Duquette J."/>
            <person name="Hirsch C.N."/>
            <person name="Kimball J."/>
        </authorList>
    </citation>
    <scope>NUCLEOTIDE SEQUENCE</scope>
    <source>
        <tissue evidence="2">Fresh leaf tissue</tissue>
    </source>
</reference>
<feature type="region of interest" description="Disordered" evidence="1">
    <location>
        <begin position="1"/>
        <end position="23"/>
    </location>
</feature>
<dbReference type="Proteomes" id="UP000729402">
    <property type="component" value="Unassembled WGS sequence"/>
</dbReference>
<reference evidence="2" key="2">
    <citation type="submission" date="2021-02" db="EMBL/GenBank/DDBJ databases">
        <authorList>
            <person name="Kimball J.A."/>
            <person name="Haas M.W."/>
            <person name="Macchietto M."/>
            <person name="Kono T."/>
            <person name="Duquette J."/>
            <person name="Shao M."/>
        </authorList>
    </citation>
    <scope>NUCLEOTIDE SEQUENCE</scope>
    <source>
        <tissue evidence="2">Fresh leaf tissue</tissue>
    </source>
</reference>
<organism evidence="2 3">
    <name type="scientific">Zizania palustris</name>
    <name type="common">Northern wild rice</name>
    <dbReference type="NCBI Taxonomy" id="103762"/>
    <lineage>
        <taxon>Eukaryota</taxon>
        <taxon>Viridiplantae</taxon>
        <taxon>Streptophyta</taxon>
        <taxon>Embryophyta</taxon>
        <taxon>Tracheophyta</taxon>
        <taxon>Spermatophyta</taxon>
        <taxon>Magnoliopsida</taxon>
        <taxon>Liliopsida</taxon>
        <taxon>Poales</taxon>
        <taxon>Poaceae</taxon>
        <taxon>BOP clade</taxon>
        <taxon>Oryzoideae</taxon>
        <taxon>Oryzeae</taxon>
        <taxon>Zizaniinae</taxon>
        <taxon>Zizania</taxon>
    </lineage>
</organism>
<name>A0A8J5RZ50_ZIZPA</name>